<sequence length="232" mass="24381">MAETGYGKLIRDGLWCNNQALVALLGLCPLLAVTNIAINGLGLGLATTLVLTLSNTTVSLIRNLVRPEVRLPVFVLVIASFVTAVELSMNAWFYELYKILGIFIPLIVTNCAIIGRAEAFASKNRLPKAIVDGLAMGIGFTLALVALGAMREIIGMGTIFSQADLMFGPAAAGLEISLGDDFQGMLLAILPPGAFLGLGLMIALKNIIDNRVTKAQAVKADASLPDAQPNAS</sequence>
<keyword evidence="6 9" id="KW-0249">Electron transport</keyword>
<dbReference type="PANTHER" id="PTHR30586:SF0">
    <property type="entry name" value="ION-TRANSLOCATING OXIDOREDUCTASE COMPLEX SUBUNIT E"/>
    <property type="match status" value="1"/>
</dbReference>
<dbReference type="Pfam" id="PF02508">
    <property type="entry name" value="Rnf-Nqr"/>
    <property type="match status" value="1"/>
</dbReference>
<keyword evidence="9" id="KW-1003">Cell membrane</keyword>
<keyword evidence="5 9" id="KW-1278">Translocase</keyword>
<evidence type="ECO:0000256" key="7">
    <source>
        <dbReference type="ARBA" id="ARBA00022989"/>
    </source>
</evidence>
<dbReference type="GO" id="GO:0022900">
    <property type="term" value="P:electron transport chain"/>
    <property type="evidence" value="ECO:0007669"/>
    <property type="project" value="UniProtKB-UniRule"/>
</dbReference>
<accession>A0A1T2KV04</accession>
<feature type="transmembrane region" description="Helical" evidence="9">
    <location>
        <begin position="184"/>
        <end position="204"/>
    </location>
</feature>
<dbReference type="Proteomes" id="UP000190896">
    <property type="component" value="Unassembled WGS sequence"/>
</dbReference>
<comment type="subunit">
    <text evidence="9">The complex is composed of six subunits: RnfA, RnfB, RnfC, RnfD, RnfE and RnfG.</text>
</comment>
<evidence type="ECO:0000256" key="6">
    <source>
        <dbReference type="ARBA" id="ARBA00022982"/>
    </source>
</evidence>
<comment type="function">
    <text evidence="9">Part of a membrane-bound complex that couples electron transfer with translocation of ions across the membrane.</text>
</comment>
<feature type="transmembrane region" description="Helical" evidence="9">
    <location>
        <begin position="20"/>
        <end position="38"/>
    </location>
</feature>
<evidence type="ECO:0000256" key="5">
    <source>
        <dbReference type="ARBA" id="ARBA00022967"/>
    </source>
</evidence>
<dbReference type="OrthoDB" id="9782945at2"/>
<keyword evidence="7 9" id="KW-1133">Transmembrane helix</keyword>
<dbReference type="RefSeq" id="WP_078486834.1">
    <property type="nucleotide sequence ID" value="NZ_MPRJ01000031.1"/>
</dbReference>
<dbReference type="GO" id="GO:0005886">
    <property type="term" value="C:plasma membrane"/>
    <property type="evidence" value="ECO:0007669"/>
    <property type="project" value="UniProtKB-SubCell"/>
</dbReference>
<evidence type="ECO:0000313" key="10">
    <source>
        <dbReference type="EMBL" id="OOZ36631.1"/>
    </source>
</evidence>
<evidence type="ECO:0000256" key="4">
    <source>
        <dbReference type="ARBA" id="ARBA00022692"/>
    </source>
</evidence>
<dbReference type="EMBL" id="MPRJ01000031">
    <property type="protein sequence ID" value="OOZ36631.1"/>
    <property type="molecule type" value="Genomic_DNA"/>
</dbReference>
<feature type="transmembrane region" description="Helical" evidence="9">
    <location>
        <begin position="99"/>
        <end position="117"/>
    </location>
</feature>
<keyword evidence="8 9" id="KW-0472">Membrane</keyword>
<protein>
    <recommendedName>
        <fullName evidence="9">Ion-translocating oxidoreductase complex subunit E</fullName>
        <ecNumber evidence="9">7.-.-.-</ecNumber>
    </recommendedName>
    <alternativeName>
        <fullName evidence="9">Rnf electron transport complex subunit E</fullName>
    </alternativeName>
</protein>
<evidence type="ECO:0000313" key="11">
    <source>
        <dbReference type="Proteomes" id="UP000190896"/>
    </source>
</evidence>
<comment type="similarity">
    <text evidence="9">Belongs to the NqrDE/RnfAE family.</text>
</comment>
<keyword evidence="4 9" id="KW-0812">Transmembrane</keyword>
<dbReference type="InterPro" id="IPR010968">
    <property type="entry name" value="RnfE"/>
</dbReference>
<dbReference type="NCBIfam" id="NF009070">
    <property type="entry name" value="PRK12405.1"/>
    <property type="match status" value="1"/>
</dbReference>
<keyword evidence="2 9" id="KW-0813">Transport</keyword>
<evidence type="ECO:0000256" key="1">
    <source>
        <dbReference type="ARBA" id="ARBA00004127"/>
    </source>
</evidence>
<dbReference type="HAMAP" id="MF_00478">
    <property type="entry name" value="RsxE_RnfE"/>
    <property type="match status" value="1"/>
</dbReference>
<gene>
    <name evidence="9" type="primary">rnfE</name>
    <name evidence="10" type="ORF">BOW51_06220</name>
</gene>
<organism evidence="10 11">
    <name type="scientific">Solemya velesiana gill symbiont</name>
    <dbReference type="NCBI Taxonomy" id="1918948"/>
    <lineage>
        <taxon>Bacteria</taxon>
        <taxon>Pseudomonadati</taxon>
        <taxon>Pseudomonadota</taxon>
        <taxon>Gammaproteobacteria</taxon>
        <taxon>sulfur-oxidizing symbionts</taxon>
    </lineage>
</organism>
<dbReference type="AlphaFoldDB" id="A0A1T2KV04"/>
<name>A0A1T2KV04_9GAMM</name>
<dbReference type="InterPro" id="IPR003667">
    <property type="entry name" value="NqrDE/RnfAE"/>
</dbReference>
<evidence type="ECO:0000256" key="3">
    <source>
        <dbReference type="ARBA" id="ARBA00022519"/>
    </source>
</evidence>
<dbReference type="GO" id="GO:0012505">
    <property type="term" value="C:endomembrane system"/>
    <property type="evidence" value="ECO:0007669"/>
    <property type="project" value="UniProtKB-SubCell"/>
</dbReference>
<reference evidence="10 11" key="1">
    <citation type="submission" date="2016-11" db="EMBL/GenBank/DDBJ databases">
        <title>Mixed transmission modes and dynamic genome evolution in an obligate animal-bacterial symbiosis.</title>
        <authorList>
            <person name="Russell S.L."/>
            <person name="Corbett-Detig R.B."/>
            <person name="Cavanaugh C.M."/>
        </authorList>
    </citation>
    <scope>NUCLEOTIDE SEQUENCE [LARGE SCALE GENOMIC DNA]</scope>
    <source>
        <strain evidence="10">Se-Cadez</strain>
    </source>
</reference>
<proteinExistence type="inferred from homology"/>
<feature type="transmembrane region" description="Helical" evidence="9">
    <location>
        <begin position="73"/>
        <end position="93"/>
    </location>
</feature>
<dbReference type="NCBIfam" id="TIGR01948">
    <property type="entry name" value="rnfE"/>
    <property type="match status" value="1"/>
</dbReference>
<evidence type="ECO:0000256" key="8">
    <source>
        <dbReference type="ARBA" id="ARBA00023136"/>
    </source>
</evidence>
<feature type="transmembrane region" description="Helical" evidence="9">
    <location>
        <begin position="129"/>
        <end position="150"/>
    </location>
</feature>
<evidence type="ECO:0000256" key="2">
    <source>
        <dbReference type="ARBA" id="ARBA00022448"/>
    </source>
</evidence>
<dbReference type="PIRSF" id="PIRSF006102">
    <property type="entry name" value="NQR_DE"/>
    <property type="match status" value="1"/>
</dbReference>
<dbReference type="PANTHER" id="PTHR30586">
    <property type="entry name" value="ELECTRON TRANSPORT COMPLEX PROTEIN RNFE"/>
    <property type="match status" value="1"/>
</dbReference>
<dbReference type="EC" id="7.-.-.-" evidence="9"/>
<keyword evidence="3 9" id="KW-0997">Cell inner membrane</keyword>
<comment type="subcellular location">
    <subcellularLocation>
        <location evidence="9">Cell inner membrane</location>
        <topology evidence="9">Multi-pass membrane protein</topology>
    </subcellularLocation>
    <subcellularLocation>
        <location evidence="1">Endomembrane system</location>
        <topology evidence="1">Multi-pass membrane protein</topology>
    </subcellularLocation>
</comment>
<feature type="transmembrane region" description="Helical" evidence="9">
    <location>
        <begin position="44"/>
        <end position="61"/>
    </location>
</feature>
<comment type="caution">
    <text evidence="10">The sequence shown here is derived from an EMBL/GenBank/DDBJ whole genome shotgun (WGS) entry which is preliminary data.</text>
</comment>
<evidence type="ECO:0000256" key="9">
    <source>
        <dbReference type="HAMAP-Rule" id="MF_00478"/>
    </source>
</evidence>
<keyword evidence="11" id="KW-1185">Reference proteome</keyword>